<keyword evidence="1" id="KW-1133">Transmembrane helix</keyword>
<organism evidence="2 3">
    <name type="scientific">Streptomyces longisporus</name>
    <dbReference type="NCBI Taxonomy" id="1948"/>
    <lineage>
        <taxon>Bacteria</taxon>
        <taxon>Bacillati</taxon>
        <taxon>Actinomycetota</taxon>
        <taxon>Actinomycetes</taxon>
        <taxon>Kitasatosporales</taxon>
        <taxon>Streptomycetaceae</taxon>
        <taxon>Streptomyces</taxon>
    </lineage>
</organism>
<evidence type="ECO:0000256" key="1">
    <source>
        <dbReference type="SAM" id="Phobius"/>
    </source>
</evidence>
<reference evidence="2 3" key="1">
    <citation type="journal article" date="2019" name="Int. J. Syst. Evol. Microbiol.">
        <title>The Global Catalogue of Microorganisms (GCM) 10K type strain sequencing project: providing services to taxonomists for standard genome sequencing and annotation.</title>
        <authorList>
            <consortium name="The Broad Institute Genomics Platform"/>
            <consortium name="The Broad Institute Genome Sequencing Center for Infectious Disease"/>
            <person name="Wu L."/>
            <person name="Ma J."/>
        </authorList>
    </citation>
    <scope>NUCLEOTIDE SEQUENCE [LARGE SCALE GENOMIC DNA]</scope>
    <source>
        <strain evidence="2 3">JCM 4395</strain>
    </source>
</reference>
<evidence type="ECO:0000313" key="3">
    <source>
        <dbReference type="Proteomes" id="UP001501777"/>
    </source>
</evidence>
<protein>
    <submittedName>
        <fullName evidence="2">Uncharacterized protein</fullName>
    </submittedName>
</protein>
<sequence>MAQTMPKSATYFFSWLKASWVRAPSKYAAPAGVSLVFMMSFFLHLVVVSTLRSASVRRYGPGRTGEWGQPHLRIQYGDGKVFPGAFNLGGRPRHHAFNWSEPWT</sequence>
<dbReference type="EMBL" id="BAAASG010000002">
    <property type="protein sequence ID" value="GAA2477656.1"/>
    <property type="molecule type" value="Genomic_DNA"/>
</dbReference>
<proteinExistence type="predicted"/>
<accession>A0ABN3L798</accession>
<dbReference type="Proteomes" id="UP001501777">
    <property type="component" value="Unassembled WGS sequence"/>
</dbReference>
<feature type="transmembrane region" description="Helical" evidence="1">
    <location>
        <begin position="27"/>
        <end position="48"/>
    </location>
</feature>
<name>A0ABN3L798_STRLO</name>
<keyword evidence="1" id="KW-0472">Membrane</keyword>
<evidence type="ECO:0000313" key="2">
    <source>
        <dbReference type="EMBL" id="GAA2477656.1"/>
    </source>
</evidence>
<keyword evidence="3" id="KW-1185">Reference proteome</keyword>
<keyword evidence="1" id="KW-0812">Transmembrane</keyword>
<gene>
    <name evidence="2" type="ORF">GCM10010276_12380</name>
</gene>
<comment type="caution">
    <text evidence="2">The sequence shown here is derived from an EMBL/GenBank/DDBJ whole genome shotgun (WGS) entry which is preliminary data.</text>
</comment>